<evidence type="ECO:0000313" key="2">
    <source>
        <dbReference type="EMBL" id="MEQ2307908.1"/>
    </source>
</evidence>
<proteinExistence type="predicted"/>
<keyword evidence="3" id="KW-1185">Reference proteome</keyword>
<reference evidence="2 3" key="1">
    <citation type="submission" date="2021-06" db="EMBL/GenBank/DDBJ databases">
        <authorList>
            <person name="Palmer J.M."/>
        </authorList>
    </citation>
    <scope>NUCLEOTIDE SEQUENCE [LARGE SCALE GENOMIC DNA]</scope>
    <source>
        <strain evidence="2 3">AS_MEX2019</strain>
        <tissue evidence="2">Muscle</tissue>
    </source>
</reference>
<accession>A0ABV0ZRI4</accession>
<gene>
    <name evidence="2" type="ORF">AMECASPLE_022831</name>
</gene>
<evidence type="ECO:0000313" key="3">
    <source>
        <dbReference type="Proteomes" id="UP001469553"/>
    </source>
</evidence>
<feature type="region of interest" description="Disordered" evidence="1">
    <location>
        <begin position="319"/>
        <end position="426"/>
    </location>
</feature>
<comment type="caution">
    <text evidence="2">The sequence shown here is derived from an EMBL/GenBank/DDBJ whole genome shotgun (WGS) entry which is preliminary data.</text>
</comment>
<dbReference type="EMBL" id="JAHRIP010067893">
    <property type="protein sequence ID" value="MEQ2307908.1"/>
    <property type="molecule type" value="Genomic_DNA"/>
</dbReference>
<protein>
    <submittedName>
        <fullName evidence="2">Uncharacterized protein</fullName>
    </submittedName>
</protein>
<feature type="compositionally biased region" description="Polar residues" evidence="1">
    <location>
        <begin position="319"/>
        <end position="328"/>
    </location>
</feature>
<feature type="region of interest" description="Disordered" evidence="1">
    <location>
        <begin position="253"/>
        <end position="279"/>
    </location>
</feature>
<feature type="compositionally biased region" description="Polar residues" evidence="1">
    <location>
        <begin position="260"/>
        <end position="274"/>
    </location>
</feature>
<name>A0ABV0ZRI4_9TELE</name>
<sequence length="426" mass="47018">MTVITYSNSEGRLQNKISVLEHPSACGNVPESMSEILEPGTMLDSLKIQEYYGVKHTKMSKEKSDIKEQSIQRKFQTMGQGINSYRKYVKGYLKLVNGENKNEPNLTWMCSCGKNGSGILQREKMVQNELVFALTHQSIHEEKYKMNFFRLKWHKVWLWLLLMFLSLYPKPASSQGHFPRMENIAAFKPVSTSPLRSTCGVPEQSSYCQLPSSQDELHLCFQLMCVQECPYRSSTPPYAPLLLEARRSTCVTEDTVDTHPGTQTEAGSKTSSDGLSAGPDSILFQPSRDGCLVTPPSQAIGPRGSLTLAVWLKPSSTGEIWGEKSQTCPPGLEAETEEFGATDLPPQDPRLPSHPREEQRGTPEAPPSSHSAEAPGSCKDKPTGPANCQVQVPIPQRGKQSLDPGGRNGPDSPMNSSLKPMNLPPL</sequence>
<evidence type="ECO:0000256" key="1">
    <source>
        <dbReference type="SAM" id="MobiDB-lite"/>
    </source>
</evidence>
<dbReference type="Proteomes" id="UP001469553">
    <property type="component" value="Unassembled WGS sequence"/>
</dbReference>
<organism evidence="2 3">
    <name type="scientific">Ameca splendens</name>
    <dbReference type="NCBI Taxonomy" id="208324"/>
    <lineage>
        <taxon>Eukaryota</taxon>
        <taxon>Metazoa</taxon>
        <taxon>Chordata</taxon>
        <taxon>Craniata</taxon>
        <taxon>Vertebrata</taxon>
        <taxon>Euteleostomi</taxon>
        <taxon>Actinopterygii</taxon>
        <taxon>Neopterygii</taxon>
        <taxon>Teleostei</taxon>
        <taxon>Neoteleostei</taxon>
        <taxon>Acanthomorphata</taxon>
        <taxon>Ovalentaria</taxon>
        <taxon>Atherinomorphae</taxon>
        <taxon>Cyprinodontiformes</taxon>
        <taxon>Goodeidae</taxon>
        <taxon>Ameca</taxon>
    </lineage>
</organism>